<accession>A0ABQ3J3G8</accession>
<keyword evidence="1" id="KW-1133">Transmembrane helix</keyword>
<dbReference type="RefSeq" id="WP_191286152.1">
    <property type="nucleotide sequence ID" value="NZ_BNCH01000003.1"/>
</dbReference>
<organism evidence="2 3">
    <name type="scientific">Aliiroseovarius zhejiangensis</name>
    <dbReference type="NCBI Taxonomy" id="1632025"/>
    <lineage>
        <taxon>Bacteria</taxon>
        <taxon>Pseudomonadati</taxon>
        <taxon>Pseudomonadota</taxon>
        <taxon>Alphaproteobacteria</taxon>
        <taxon>Rhodobacterales</taxon>
        <taxon>Paracoccaceae</taxon>
        <taxon>Aliiroseovarius</taxon>
    </lineage>
</organism>
<keyword evidence="1" id="KW-0812">Transmembrane</keyword>
<proteinExistence type="predicted"/>
<evidence type="ECO:0000313" key="3">
    <source>
        <dbReference type="Proteomes" id="UP000609802"/>
    </source>
</evidence>
<reference evidence="3" key="1">
    <citation type="journal article" date="2019" name="Int. J. Syst. Evol. Microbiol.">
        <title>The Global Catalogue of Microorganisms (GCM) 10K type strain sequencing project: providing services to taxonomists for standard genome sequencing and annotation.</title>
        <authorList>
            <consortium name="The Broad Institute Genomics Platform"/>
            <consortium name="The Broad Institute Genome Sequencing Center for Infectious Disease"/>
            <person name="Wu L."/>
            <person name="Ma J."/>
        </authorList>
    </citation>
    <scope>NUCLEOTIDE SEQUENCE [LARGE SCALE GENOMIC DNA]</scope>
    <source>
        <strain evidence="3">KCTC 42443</strain>
    </source>
</reference>
<keyword evidence="1" id="KW-0472">Membrane</keyword>
<keyword evidence="3" id="KW-1185">Reference proteome</keyword>
<dbReference type="EMBL" id="BNCH01000003">
    <property type="protein sequence ID" value="GHE97662.1"/>
    <property type="molecule type" value="Genomic_DNA"/>
</dbReference>
<gene>
    <name evidence="2" type="ORF">GCM10016455_17730</name>
</gene>
<protein>
    <recommendedName>
        <fullName evidence="4">DUF948 domain-containing protein</fullName>
    </recommendedName>
</protein>
<sequence length="143" mass="15426">MDFLADIMLGIGAIGAAIYCMVLSRRLRRFNNLQNGMGGAVAVLSAQVDDMTTMLNSARDAAGTSAEVLTDLTKRAEASAQKLELMMASLHDLPDHAHPDIPDRVERADTGSLHLDEDAHPPATQTRDAAPVFVSHRMMRAAE</sequence>
<evidence type="ECO:0000256" key="1">
    <source>
        <dbReference type="SAM" id="Phobius"/>
    </source>
</evidence>
<name>A0ABQ3J3G8_9RHOB</name>
<dbReference type="Proteomes" id="UP000609802">
    <property type="component" value="Unassembled WGS sequence"/>
</dbReference>
<feature type="transmembrane region" description="Helical" evidence="1">
    <location>
        <begin position="6"/>
        <end position="24"/>
    </location>
</feature>
<evidence type="ECO:0008006" key="4">
    <source>
        <dbReference type="Google" id="ProtNLM"/>
    </source>
</evidence>
<comment type="caution">
    <text evidence="2">The sequence shown here is derived from an EMBL/GenBank/DDBJ whole genome shotgun (WGS) entry which is preliminary data.</text>
</comment>
<evidence type="ECO:0000313" key="2">
    <source>
        <dbReference type="EMBL" id="GHE97662.1"/>
    </source>
</evidence>